<dbReference type="KEGG" id="vg:14010444"/>
<dbReference type="RefSeq" id="YP_007004663.1">
    <property type="nucleotide sequence ID" value="NC_019504.1"/>
</dbReference>
<dbReference type="EMBL" id="HQ728264">
    <property type="protein sequence ID" value="AEJ81389.1"/>
    <property type="molecule type" value="Genomic_DNA"/>
</dbReference>
<keyword evidence="2" id="KW-1185">Reference proteome</keyword>
<proteinExistence type="predicted"/>
<sequence length="62" mass="7149">MRNQTWCKCCQENKDDEQIDTVCHSTMAQYGPIVICNGWCKDCSLQIIKDLIVDDDGLREPK</sequence>
<dbReference type="Proteomes" id="UP000008892">
    <property type="component" value="Segment"/>
</dbReference>
<accession>G0YPW2</accession>
<evidence type="ECO:0000313" key="2">
    <source>
        <dbReference type="Proteomes" id="UP000008892"/>
    </source>
</evidence>
<organism evidence="1 2">
    <name type="scientific">Erwinia phage vB_EamM-Y2</name>
    <dbReference type="NCBI Taxonomy" id="1051676"/>
    <lineage>
        <taxon>Viruses</taxon>
        <taxon>Duplodnaviria</taxon>
        <taxon>Heunggongvirae</taxon>
        <taxon>Uroviricota</taxon>
        <taxon>Caudoviricetes</taxon>
        <taxon>Chaseviridae</taxon>
        <taxon>Cleopatravirinae</taxon>
        <taxon>Loessnervirus</taxon>
        <taxon>Loessnervirus Y2</taxon>
    </lineage>
</organism>
<reference evidence="1 2" key="1">
    <citation type="journal article" date="2011" name="Appl. Environ. Microbiol.">
        <title>Novel Virulent and Broad-Host-Range Erwinia amylovora Bacteriophages Reveal a High Degree of Mosaicism and a Relationship to Enterobacteriaceae Phages.</title>
        <authorList>
            <person name="Born Y."/>
            <person name="Fieseler L."/>
            <person name="Marazzi J."/>
            <person name="Lurz R."/>
            <person name="Duffy B."/>
            <person name="Loessner M.J."/>
        </authorList>
    </citation>
    <scope>NUCLEOTIDE SEQUENCE [LARGE SCALE GENOMIC DNA]</scope>
</reference>
<name>G0YPW2_9CAUD</name>
<dbReference type="GeneID" id="14010444"/>
<evidence type="ECO:0000313" key="1">
    <source>
        <dbReference type="EMBL" id="AEJ81389.1"/>
    </source>
</evidence>
<protein>
    <submittedName>
        <fullName evidence="1">Gp13</fullName>
    </submittedName>
</protein>